<evidence type="ECO:0000256" key="1">
    <source>
        <dbReference type="SAM" id="MobiDB-lite"/>
    </source>
</evidence>
<dbReference type="AlphaFoldDB" id="A0A5K3FK88"/>
<accession>A0A5K3FK88</accession>
<dbReference type="WBParaSite" id="MCU_009090-RA">
    <property type="protein sequence ID" value="MCU_009090-RA"/>
    <property type="gene ID" value="MCU_009090"/>
</dbReference>
<reference evidence="2" key="1">
    <citation type="submission" date="2019-11" db="UniProtKB">
        <authorList>
            <consortium name="WormBaseParasite"/>
        </authorList>
    </citation>
    <scope>IDENTIFICATION</scope>
</reference>
<feature type="compositionally biased region" description="Basic residues" evidence="1">
    <location>
        <begin position="108"/>
        <end position="137"/>
    </location>
</feature>
<feature type="region of interest" description="Disordered" evidence="1">
    <location>
        <begin position="1"/>
        <end position="151"/>
    </location>
</feature>
<feature type="compositionally biased region" description="Basic residues" evidence="1">
    <location>
        <begin position="74"/>
        <end position="96"/>
    </location>
</feature>
<feature type="compositionally biased region" description="Low complexity" evidence="1">
    <location>
        <begin position="24"/>
        <end position="33"/>
    </location>
</feature>
<evidence type="ECO:0000313" key="2">
    <source>
        <dbReference type="WBParaSite" id="MCU_009090-RA"/>
    </source>
</evidence>
<proteinExistence type="predicted"/>
<protein>
    <submittedName>
        <fullName evidence="2">Serine/arginine repetitive matrix protein 2-like</fullName>
    </submittedName>
</protein>
<feature type="compositionally biased region" description="Basic residues" evidence="1">
    <location>
        <begin position="11"/>
        <end position="23"/>
    </location>
</feature>
<name>A0A5K3FK88_MESCO</name>
<feature type="region of interest" description="Disordered" evidence="1">
    <location>
        <begin position="225"/>
        <end position="244"/>
    </location>
</feature>
<organism evidence="2">
    <name type="scientific">Mesocestoides corti</name>
    <name type="common">Flatworm</name>
    <dbReference type="NCBI Taxonomy" id="53468"/>
    <lineage>
        <taxon>Eukaryota</taxon>
        <taxon>Metazoa</taxon>
        <taxon>Spiralia</taxon>
        <taxon>Lophotrochozoa</taxon>
        <taxon>Platyhelminthes</taxon>
        <taxon>Cestoda</taxon>
        <taxon>Eucestoda</taxon>
        <taxon>Cyclophyllidea</taxon>
        <taxon>Mesocestoididae</taxon>
        <taxon>Mesocestoides</taxon>
    </lineage>
</organism>
<sequence length="244" mass="27044">MAGPCTCKPNSNKKSRKRGRHYLKSSPPSSSEKSPPKSRRRIADSLPPCVPPSPSNTQTCPLDNLGQECTTPIKKARTCKARSARKRAKKKKKRNKLIPLERLECPPRRKSASPRRKSTPKKKACSPRKSAPKKRRSSSSASSWKSRLRPRPLKTLRYPSFRNLCNSRAGGNNSSNLSIRMRPRPNEHLNALLGFLTPTDIQLEVASLLEALAVEPELETLALPNPVCGDAPDPGITNDEELSE</sequence>